<dbReference type="InterPro" id="IPR027853">
    <property type="entry name" value="DUF4492"/>
</dbReference>
<evidence type="ECO:0000313" key="3">
    <source>
        <dbReference type="Proteomes" id="UP000438914"/>
    </source>
</evidence>
<dbReference type="AlphaFoldDB" id="A0A7K0KHE4"/>
<evidence type="ECO:0000313" key="2">
    <source>
        <dbReference type="EMBL" id="MST85351.1"/>
    </source>
</evidence>
<organism evidence="2 3">
    <name type="scientific">Hallella mizrahii</name>
    <dbReference type="NCBI Taxonomy" id="2606637"/>
    <lineage>
        <taxon>Bacteria</taxon>
        <taxon>Pseudomonadati</taxon>
        <taxon>Bacteroidota</taxon>
        <taxon>Bacteroidia</taxon>
        <taxon>Bacteroidales</taxon>
        <taxon>Prevotellaceae</taxon>
        <taxon>Hallella</taxon>
    </lineage>
</organism>
<keyword evidence="1" id="KW-0812">Transmembrane</keyword>
<name>A0A7K0KHE4_9BACT</name>
<keyword evidence="1" id="KW-1133">Transmembrane helix</keyword>
<dbReference type="RefSeq" id="WP_154534939.1">
    <property type="nucleotide sequence ID" value="NZ_VUNG01000035.1"/>
</dbReference>
<gene>
    <name evidence="2" type="ORF">FYJ73_11860</name>
</gene>
<sequence>MKARLKHFAVSVWHLYYDGFRSMTVGRTLWAVILIKLFIIFAVLKLFFFPNFIHEHAQKGQEAEFVSSQILKK</sequence>
<feature type="transmembrane region" description="Helical" evidence="1">
    <location>
        <begin position="29"/>
        <end position="49"/>
    </location>
</feature>
<reference evidence="2 3" key="1">
    <citation type="submission" date="2019-08" db="EMBL/GenBank/DDBJ databases">
        <title>In-depth cultivation of the pig gut microbiome towards novel bacterial diversity and tailored functional studies.</title>
        <authorList>
            <person name="Wylensek D."/>
            <person name="Hitch T.C.A."/>
            <person name="Clavel T."/>
        </authorList>
    </citation>
    <scope>NUCLEOTIDE SEQUENCE [LARGE SCALE GENOMIC DNA]</scope>
    <source>
        <strain evidence="2 3">LKV-178-WT-2A</strain>
    </source>
</reference>
<keyword evidence="1" id="KW-0472">Membrane</keyword>
<evidence type="ECO:0000256" key="1">
    <source>
        <dbReference type="SAM" id="Phobius"/>
    </source>
</evidence>
<accession>A0A7K0KHE4</accession>
<dbReference type="EMBL" id="VUNG01000035">
    <property type="protein sequence ID" value="MST85351.1"/>
    <property type="molecule type" value="Genomic_DNA"/>
</dbReference>
<keyword evidence="3" id="KW-1185">Reference proteome</keyword>
<proteinExistence type="predicted"/>
<dbReference type="Proteomes" id="UP000438914">
    <property type="component" value="Unassembled WGS sequence"/>
</dbReference>
<comment type="caution">
    <text evidence="2">The sequence shown here is derived from an EMBL/GenBank/DDBJ whole genome shotgun (WGS) entry which is preliminary data.</text>
</comment>
<dbReference type="Pfam" id="PF14899">
    <property type="entry name" value="DUF4492"/>
    <property type="match status" value="1"/>
</dbReference>
<protein>
    <submittedName>
        <fullName evidence="2">DUF4492 domain-containing protein</fullName>
    </submittedName>
</protein>